<name>A0A1P8WMV3_9PLAN</name>
<evidence type="ECO:0000256" key="2">
    <source>
        <dbReference type="ARBA" id="ARBA00023315"/>
    </source>
</evidence>
<evidence type="ECO:0000259" key="3">
    <source>
        <dbReference type="PROSITE" id="PS51186"/>
    </source>
</evidence>
<keyword evidence="5" id="KW-1185">Reference proteome</keyword>
<feature type="domain" description="N-acetyltransferase" evidence="3">
    <location>
        <begin position="11"/>
        <end position="143"/>
    </location>
</feature>
<dbReference type="Gene3D" id="3.40.630.30">
    <property type="match status" value="1"/>
</dbReference>
<dbReference type="SUPFAM" id="SSF55729">
    <property type="entry name" value="Acyl-CoA N-acyltransferases (Nat)"/>
    <property type="match status" value="1"/>
</dbReference>
<dbReference type="PROSITE" id="PS51186">
    <property type="entry name" value="GNAT"/>
    <property type="match status" value="1"/>
</dbReference>
<dbReference type="RefSeq" id="WP_077026542.1">
    <property type="nucleotide sequence ID" value="NZ_CP017641.1"/>
</dbReference>
<dbReference type="AlphaFoldDB" id="A0A1P8WMV3"/>
<reference evidence="4 5" key="1">
    <citation type="journal article" date="2016" name="Front. Microbiol.">
        <title>Fuerstia marisgermanicae gen. nov., sp. nov., an Unusual Member of the Phylum Planctomycetes from the German Wadden Sea.</title>
        <authorList>
            <person name="Kohn T."/>
            <person name="Heuer A."/>
            <person name="Jogler M."/>
            <person name="Vollmers J."/>
            <person name="Boedeker C."/>
            <person name="Bunk B."/>
            <person name="Rast P."/>
            <person name="Borchert D."/>
            <person name="Glockner I."/>
            <person name="Freese H.M."/>
            <person name="Klenk H.P."/>
            <person name="Overmann J."/>
            <person name="Kaster A.K."/>
            <person name="Rohde M."/>
            <person name="Wiegand S."/>
            <person name="Jogler C."/>
        </authorList>
    </citation>
    <scope>NUCLEOTIDE SEQUENCE [LARGE SCALE GENOMIC DNA]</scope>
    <source>
        <strain evidence="4 5">NH11</strain>
    </source>
</reference>
<dbReference type="PANTHER" id="PTHR43877">
    <property type="entry name" value="AMINOALKYLPHOSPHONATE N-ACETYLTRANSFERASE-RELATED-RELATED"/>
    <property type="match status" value="1"/>
</dbReference>
<dbReference type="STRING" id="1891926.Fuma_05029"/>
<evidence type="ECO:0000256" key="1">
    <source>
        <dbReference type="ARBA" id="ARBA00022679"/>
    </source>
</evidence>
<sequence length="145" mass="15929">MTETTSSDNPAIVRPATCDDLPALESLIAEFVKANRLLPRTPDELQDLVPFGFVACHGTRLVGFAALEIYSSKLAEIRSLAVLPDMQNKGLGKQLVQACVDLAHSRNILEVMAITSSDEFFRNCGFDFTLPGEKKALFIQTREEA</sequence>
<accession>A0A1P8WMV3</accession>
<protein>
    <submittedName>
        <fullName evidence="4">Amino-acid acetyltransferase</fullName>
        <ecNumber evidence="4">2.3.1.1</ecNumber>
    </submittedName>
</protein>
<dbReference type="InterPro" id="IPR000182">
    <property type="entry name" value="GNAT_dom"/>
</dbReference>
<dbReference type="PANTHER" id="PTHR43877:SF8">
    <property type="entry name" value="N-ACETYLGLUTAMATE SYNTHASE-RELATED"/>
    <property type="match status" value="1"/>
</dbReference>
<keyword evidence="1 4" id="KW-0808">Transferase</keyword>
<dbReference type="CDD" id="cd04301">
    <property type="entry name" value="NAT_SF"/>
    <property type="match status" value="1"/>
</dbReference>
<evidence type="ECO:0000313" key="4">
    <source>
        <dbReference type="EMBL" id="APZ95371.1"/>
    </source>
</evidence>
<dbReference type="InterPro" id="IPR016181">
    <property type="entry name" value="Acyl_CoA_acyltransferase"/>
</dbReference>
<keyword evidence="2 4" id="KW-0012">Acyltransferase</keyword>
<organism evidence="4 5">
    <name type="scientific">Fuerstiella marisgermanici</name>
    <dbReference type="NCBI Taxonomy" id="1891926"/>
    <lineage>
        <taxon>Bacteria</taxon>
        <taxon>Pseudomonadati</taxon>
        <taxon>Planctomycetota</taxon>
        <taxon>Planctomycetia</taxon>
        <taxon>Planctomycetales</taxon>
        <taxon>Planctomycetaceae</taxon>
        <taxon>Fuerstiella</taxon>
    </lineage>
</organism>
<dbReference type="Pfam" id="PF00583">
    <property type="entry name" value="Acetyltransf_1"/>
    <property type="match status" value="1"/>
</dbReference>
<dbReference type="Proteomes" id="UP000187735">
    <property type="component" value="Chromosome"/>
</dbReference>
<dbReference type="EC" id="2.3.1.1" evidence="4"/>
<proteinExistence type="predicted"/>
<dbReference type="KEGG" id="fmr:Fuma_05029"/>
<evidence type="ECO:0000313" key="5">
    <source>
        <dbReference type="Proteomes" id="UP000187735"/>
    </source>
</evidence>
<dbReference type="EMBL" id="CP017641">
    <property type="protein sequence ID" value="APZ95371.1"/>
    <property type="molecule type" value="Genomic_DNA"/>
</dbReference>
<dbReference type="GO" id="GO:0016747">
    <property type="term" value="F:acyltransferase activity, transferring groups other than amino-acyl groups"/>
    <property type="evidence" value="ECO:0007669"/>
    <property type="project" value="InterPro"/>
</dbReference>
<dbReference type="InterPro" id="IPR050832">
    <property type="entry name" value="Bact_Acetyltransf"/>
</dbReference>
<gene>
    <name evidence="4" type="primary">argA</name>
    <name evidence="4" type="ORF">Fuma_05029</name>
</gene>